<keyword evidence="2" id="KW-0378">Hydrolase</keyword>
<feature type="short sequence motif" description="GXGXXG" evidence="2">
    <location>
        <begin position="9"/>
        <end position="14"/>
    </location>
</feature>
<dbReference type="InterPro" id="IPR016035">
    <property type="entry name" value="Acyl_Trfase/lysoPLipase"/>
</dbReference>
<dbReference type="PROSITE" id="PS51635">
    <property type="entry name" value="PNPLA"/>
    <property type="match status" value="1"/>
</dbReference>
<feature type="domain" description="PNPLA" evidence="4">
    <location>
        <begin position="5"/>
        <end position="199"/>
    </location>
</feature>
<proteinExistence type="predicted"/>
<keyword evidence="6" id="KW-1185">Reference proteome</keyword>
<dbReference type="AlphaFoldDB" id="A0A0R3JUZ6"/>
<reference evidence="5 6" key="1">
    <citation type="submission" date="2015-09" db="EMBL/GenBank/DDBJ databases">
        <title>Draft genome sequence of a Caloramator mitchellensis, a moderate thermophile from the Great Artesian Basin of Australia.</title>
        <authorList>
            <person name="Patel B.K."/>
        </authorList>
    </citation>
    <scope>NUCLEOTIDE SEQUENCE [LARGE SCALE GENOMIC DNA]</scope>
    <source>
        <strain evidence="5 6">VF08</strain>
    </source>
</reference>
<evidence type="ECO:0000256" key="3">
    <source>
        <dbReference type="SAM" id="Phobius"/>
    </source>
</evidence>
<dbReference type="STRING" id="908809.ABG79_00736"/>
<evidence type="ECO:0000313" key="6">
    <source>
        <dbReference type="Proteomes" id="UP000052015"/>
    </source>
</evidence>
<dbReference type="Gene3D" id="3.40.1090.10">
    <property type="entry name" value="Cytosolic phospholipase A2 catalytic domain"/>
    <property type="match status" value="2"/>
</dbReference>
<sequence>MFFDAVFEGGGVKGIGIVGALCYLEDIGYKVKKVAGTSAGAIIAALLAAGYSAYEIKRILMNFDFRRILDKDSIQSIPIVGSAAGIIFEKGVYSGDYFEDWISVLLEVKGVRKFKDVYKDGEFLLKIIATDITKKEILVLPDDLKKYGIDPMEFDIAKAVRMSISIPFFFKPVKLEYNHKFSYIVDGGVLSNFPVWIFDVEGVPRWPTFGFKLVEPNLTEEKNDGSNIIRYTLDIIATMIEENDLRYIKNKDFVRTITIPSMDVKTIDFDLSASKKLKLFNSGYTSAKKFIESWDFQKYIEKYRMNDAPDRRETLLR</sequence>
<keyword evidence="3" id="KW-0812">Transmembrane</keyword>
<keyword evidence="1 2" id="KW-0443">Lipid metabolism</keyword>
<keyword evidence="2" id="KW-0442">Lipid degradation</keyword>
<evidence type="ECO:0000256" key="1">
    <source>
        <dbReference type="ARBA" id="ARBA00023098"/>
    </source>
</evidence>
<dbReference type="Pfam" id="PF01734">
    <property type="entry name" value="Patatin"/>
    <property type="match status" value="1"/>
</dbReference>
<dbReference type="Proteomes" id="UP000052015">
    <property type="component" value="Unassembled WGS sequence"/>
</dbReference>
<dbReference type="InterPro" id="IPR002641">
    <property type="entry name" value="PNPLA_dom"/>
</dbReference>
<feature type="short sequence motif" description="GXSXG" evidence="2">
    <location>
        <begin position="36"/>
        <end position="40"/>
    </location>
</feature>
<dbReference type="RefSeq" id="WP_057977232.1">
    <property type="nucleotide sequence ID" value="NZ_LKHP01000003.1"/>
</dbReference>
<feature type="active site" description="Nucleophile" evidence="2">
    <location>
        <position position="38"/>
    </location>
</feature>
<keyword evidence="3" id="KW-1133">Transmembrane helix</keyword>
<dbReference type="PATRIC" id="fig|908809.3.peg.743"/>
<dbReference type="OrthoDB" id="9770965at2"/>
<keyword evidence="3" id="KW-0472">Membrane</keyword>
<dbReference type="PANTHER" id="PTHR46394">
    <property type="entry name" value="ANNEXIN"/>
    <property type="match status" value="1"/>
</dbReference>
<dbReference type="PANTHER" id="PTHR46394:SF1">
    <property type="entry name" value="PNPLA DOMAIN-CONTAINING PROTEIN"/>
    <property type="match status" value="1"/>
</dbReference>
<feature type="transmembrane region" description="Helical" evidence="3">
    <location>
        <begin position="34"/>
        <end position="54"/>
    </location>
</feature>
<comment type="caution">
    <text evidence="5">The sequence shown here is derived from an EMBL/GenBank/DDBJ whole genome shotgun (WGS) entry which is preliminary data.</text>
</comment>
<evidence type="ECO:0000256" key="2">
    <source>
        <dbReference type="PROSITE-ProRule" id="PRU01161"/>
    </source>
</evidence>
<dbReference type="GO" id="GO:0016787">
    <property type="term" value="F:hydrolase activity"/>
    <property type="evidence" value="ECO:0007669"/>
    <property type="project" value="UniProtKB-UniRule"/>
</dbReference>
<evidence type="ECO:0000313" key="5">
    <source>
        <dbReference type="EMBL" id="KRQ87398.1"/>
    </source>
</evidence>
<accession>A0A0R3JUZ6</accession>
<dbReference type="GO" id="GO:0016042">
    <property type="term" value="P:lipid catabolic process"/>
    <property type="evidence" value="ECO:0007669"/>
    <property type="project" value="UniProtKB-UniRule"/>
</dbReference>
<evidence type="ECO:0000259" key="4">
    <source>
        <dbReference type="PROSITE" id="PS51635"/>
    </source>
</evidence>
<name>A0A0R3JUZ6_CALMK</name>
<dbReference type="InterPro" id="IPR052580">
    <property type="entry name" value="Lipid_Hydrolase"/>
</dbReference>
<feature type="short sequence motif" description="DGA/G" evidence="2">
    <location>
        <begin position="186"/>
        <end position="188"/>
    </location>
</feature>
<gene>
    <name evidence="5" type="ORF">ABG79_00736</name>
</gene>
<dbReference type="SUPFAM" id="SSF52151">
    <property type="entry name" value="FabD/lysophospholipase-like"/>
    <property type="match status" value="1"/>
</dbReference>
<organism evidence="5 6">
    <name type="scientific">Caloramator mitchellensis</name>
    <dbReference type="NCBI Taxonomy" id="908809"/>
    <lineage>
        <taxon>Bacteria</taxon>
        <taxon>Bacillati</taxon>
        <taxon>Bacillota</taxon>
        <taxon>Clostridia</taxon>
        <taxon>Eubacteriales</taxon>
        <taxon>Clostridiaceae</taxon>
        <taxon>Caloramator</taxon>
    </lineage>
</organism>
<feature type="active site" description="Proton acceptor" evidence="2">
    <location>
        <position position="186"/>
    </location>
</feature>
<dbReference type="EMBL" id="LKHP01000003">
    <property type="protein sequence ID" value="KRQ87398.1"/>
    <property type="molecule type" value="Genomic_DNA"/>
</dbReference>
<protein>
    <submittedName>
        <fullName evidence="5">Patatin-like phospholipase</fullName>
    </submittedName>
</protein>